<dbReference type="OrthoDB" id="573082at2"/>
<gene>
    <name evidence="1" type="ORF">SAMN02927903_03409</name>
</gene>
<organism evidence="1 2">
    <name type="scientific">Flavobacterium caeni</name>
    <dbReference type="NCBI Taxonomy" id="490189"/>
    <lineage>
        <taxon>Bacteria</taxon>
        <taxon>Pseudomonadati</taxon>
        <taxon>Bacteroidota</taxon>
        <taxon>Flavobacteriia</taxon>
        <taxon>Flavobacteriales</taxon>
        <taxon>Flavobacteriaceae</taxon>
        <taxon>Flavobacterium</taxon>
    </lineage>
</organism>
<dbReference type="STRING" id="490189.SAMN02927903_03409"/>
<dbReference type="RefSeq" id="WP_091147565.1">
    <property type="nucleotide sequence ID" value="NZ_FMVF01000076.1"/>
</dbReference>
<name>A0A1G5KQL2_9FLAO</name>
<protein>
    <submittedName>
        <fullName evidence="1">Phage derived protein Gp49-like</fullName>
    </submittedName>
</protein>
<accession>A0A1G5KQL2</accession>
<dbReference type="AlphaFoldDB" id="A0A1G5KQL2"/>
<sequence length="119" mass="14291">MEKVREIIFYENYFFEFYNAQNGKVQDKIDEILFAITVLERIPRKFFEHMTGTNGLYEIRIELGGNIFRVFCCFDEGKIIVLFNGFQKKTQKTPKSEIEKAEKLKEEYFKTKNEHGKRK</sequence>
<dbReference type="Proteomes" id="UP000199354">
    <property type="component" value="Unassembled WGS sequence"/>
</dbReference>
<reference evidence="1 2" key="1">
    <citation type="submission" date="2016-10" db="EMBL/GenBank/DDBJ databases">
        <authorList>
            <person name="de Groot N.N."/>
        </authorList>
    </citation>
    <scope>NUCLEOTIDE SEQUENCE [LARGE SCALE GENOMIC DNA]</scope>
    <source>
        <strain evidence="1 2">CGMCC 1.7031</strain>
    </source>
</reference>
<dbReference type="InterPro" id="IPR009241">
    <property type="entry name" value="HigB-like"/>
</dbReference>
<evidence type="ECO:0000313" key="1">
    <source>
        <dbReference type="EMBL" id="SCZ02481.1"/>
    </source>
</evidence>
<evidence type="ECO:0000313" key="2">
    <source>
        <dbReference type="Proteomes" id="UP000199354"/>
    </source>
</evidence>
<dbReference type="EMBL" id="FMVF01000076">
    <property type="protein sequence ID" value="SCZ02481.1"/>
    <property type="molecule type" value="Genomic_DNA"/>
</dbReference>
<dbReference type="Pfam" id="PF05973">
    <property type="entry name" value="Gp49"/>
    <property type="match status" value="1"/>
</dbReference>
<keyword evidence="2" id="KW-1185">Reference proteome</keyword>
<proteinExistence type="predicted"/>